<dbReference type="Proteomes" id="UP000256864">
    <property type="component" value="Unassembled WGS sequence"/>
</dbReference>
<gene>
    <name evidence="1" type="ORF">C7452_1720</name>
</gene>
<dbReference type="GeneID" id="82298219"/>
<name>A0A371NAB5_9EURY</name>
<comment type="caution">
    <text evidence="1">The sequence shown here is derived from an EMBL/GenBank/DDBJ whole genome shotgun (WGS) entry which is preliminary data.</text>
</comment>
<dbReference type="RefSeq" id="WP_010877396.1">
    <property type="nucleotide sequence ID" value="NZ_QREL01000004.1"/>
</dbReference>
<protein>
    <submittedName>
        <fullName evidence="1">Uncharacterized protein</fullName>
    </submittedName>
</protein>
<accession>A0A371NAB5</accession>
<proteinExistence type="predicted"/>
<evidence type="ECO:0000313" key="2">
    <source>
        <dbReference type="Proteomes" id="UP000256864"/>
    </source>
</evidence>
<organism evidence="1 2">
    <name type="scientific">Methanothermobacter defluvii</name>
    <dbReference type="NCBI Taxonomy" id="49339"/>
    <lineage>
        <taxon>Archaea</taxon>
        <taxon>Methanobacteriati</taxon>
        <taxon>Methanobacteriota</taxon>
        <taxon>Methanomada group</taxon>
        <taxon>Methanobacteria</taxon>
        <taxon>Methanobacteriales</taxon>
        <taxon>Methanobacteriaceae</taxon>
        <taxon>Methanothermobacter</taxon>
    </lineage>
</organism>
<reference evidence="1 2" key="1">
    <citation type="submission" date="2018-07" db="EMBL/GenBank/DDBJ databases">
        <title>Genomic Encyclopedia of Type Strains, Phase IV (KMG-IV): sequencing the most valuable type-strain genomes for metagenomic binning, comparative biology and taxonomic classification.</title>
        <authorList>
            <person name="Goeker M."/>
        </authorList>
    </citation>
    <scope>NUCLEOTIDE SEQUENCE [LARGE SCALE GENOMIC DNA]</scope>
    <source>
        <strain evidence="1 2">DSM 7466</strain>
    </source>
</reference>
<keyword evidence="2" id="KW-1185">Reference proteome</keyword>
<sequence>MAVDWIRIRDLVGEEHTYSTGPRGNAVEIRVSERKITVTYLQDDEPVQRVFIKSNIVYYDYSSEHLRKKYS</sequence>
<evidence type="ECO:0000313" key="1">
    <source>
        <dbReference type="EMBL" id="REE24612.1"/>
    </source>
</evidence>
<dbReference type="EMBL" id="QREL01000004">
    <property type="protein sequence ID" value="REE24612.1"/>
    <property type="molecule type" value="Genomic_DNA"/>
</dbReference>
<dbReference type="AlphaFoldDB" id="A0A371NAB5"/>